<gene>
    <name evidence="1" type="ORF">LRB_1917</name>
</gene>
<reference evidence="1 2" key="1">
    <citation type="journal article" date="2015" name="BMC Microbiol.">
        <title>Lactobacillus ruminis strains cluster according to their mammalian gut source.</title>
        <authorList>
            <person name="O' Donnell M.M."/>
            <person name="Harris H.M."/>
            <person name="Lynch D.B."/>
            <person name="Ross R.P."/>
            <person name="O'Toole P.W."/>
        </authorList>
    </citation>
    <scope>NUCLEOTIDE SEQUENCE [LARGE SCALE GENOMIC DNA]</scope>
    <source>
        <strain evidence="1 2">ATCC 27780</strain>
    </source>
</reference>
<name>A0A0G8G8M2_9LACO</name>
<evidence type="ECO:0000313" key="2">
    <source>
        <dbReference type="Proteomes" id="UP000035618"/>
    </source>
</evidence>
<evidence type="ECO:0000313" key="1">
    <source>
        <dbReference type="EMBL" id="KLA44558.1"/>
    </source>
</evidence>
<dbReference type="OMA" id="TYDKATT"/>
<dbReference type="SUPFAM" id="SSF143567">
    <property type="entry name" value="YkuJ-like"/>
    <property type="match status" value="1"/>
</dbReference>
<dbReference type="EMBL" id="JHAJ01000120">
    <property type="protein sequence ID" value="KLA44558.1"/>
    <property type="molecule type" value="Genomic_DNA"/>
</dbReference>
<dbReference type="Pfam" id="PF08796">
    <property type="entry name" value="DUF1797"/>
    <property type="match status" value="1"/>
</dbReference>
<sequence>MENSQLVAIIKRLDAMSNNEGNEVSSRRFEKDGEERGFVTFDPATKTYTLEEIASKQKFEFDDIDLAAMEIYDLLND</sequence>
<proteinExistence type="predicted"/>
<accession>A0A0G8G8M2</accession>
<dbReference type="AlphaFoldDB" id="A0A0G8G8M2"/>
<dbReference type="InterPro" id="IPR038073">
    <property type="entry name" value="YkuJ-like_sf"/>
</dbReference>
<dbReference type="RefSeq" id="WP_003692695.1">
    <property type="nucleotide sequence ID" value="NZ_CABKOX010000003.1"/>
</dbReference>
<dbReference type="Proteomes" id="UP000035618">
    <property type="component" value="Unassembled WGS sequence"/>
</dbReference>
<comment type="caution">
    <text evidence="1">The sequence shown here is derived from an EMBL/GenBank/DDBJ whole genome shotgun (WGS) entry which is preliminary data.</text>
</comment>
<protein>
    <submittedName>
        <fullName evidence="1">Uncharacterized protein</fullName>
    </submittedName>
</protein>
<dbReference type="Gene3D" id="3.30.720.20">
    <property type="entry name" value="Protein of unknown function DUF1797"/>
    <property type="match status" value="1"/>
</dbReference>
<dbReference type="GeneID" id="29802570"/>
<organism evidence="1 2">
    <name type="scientific">Ligilactobacillus ruminis</name>
    <dbReference type="NCBI Taxonomy" id="1623"/>
    <lineage>
        <taxon>Bacteria</taxon>
        <taxon>Bacillati</taxon>
        <taxon>Bacillota</taxon>
        <taxon>Bacilli</taxon>
        <taxon>Lactobacillales</taxon>
        <taxon>Lactobacillaceae</taxon>
        <taxon>Ligilactobacillus</taxon>
    </lineage>
</organism>
<dbReference type="InterPro" id="IPR014904">
    <property type="entry name" value="YkuJ-like"/>
</dbReference>